<reference evidence="2" key="1">
    <citation type="submission" date="2020-06" db="EMBL/GenBank/DDBJ databases">
        <authorList>
            <person name="Li T."/>
            <person name="Hu X."/>
            <person name="Zhang T."/>
            <person name="Song X."/>
            <person name="Zhang H."/>
            <person name="Dai N."/>
            <person name="Sheng W."/>
            <person name="Hou X."/>
            <person name="Wei L."/>
        </authorList>
    </citation>
    <scope>NUCLEOTIDE SEQUENCE</scope>
    <source>
        <strain evidence="2">G02</strain>
        <tissue evidence="2">Leaf</tissue>
    </source>
</reference>
<protein>
    <submittedName>
        <fullName evidence="2">Uncharacterized protein</fullName>
    </submittedName>
</protein>
<reference evidence="2" key="2">
    <citation type="journal article" date="2024" name="Plant">
        <title>Genomic evolution and insights into agronomic trait innovations of Sesamum species.</title>
        <authorList>
            <person name="Miao H."/>
            <person name="Wang L."/>
            <person name="Qu L."/>
            <person name="Liu H."/>
            <person name="Sun Y."/>
            <person name="Le M."/>
            <person name="Wang Q."/>
            <person name="Wei S."/>
            <person name="Zheng Y."/>
            <person name="Lin W."/>
            <person name="Duan Y."/>
            <person name="Cao H."/>
            <person name="Xiong S."/>
            <person name="Wang X."/>
            <person name="Wei L."/>
            <person name="Li C."/>
            <person name="Ma Q."/>
            <person name="Ju M."/>
            <person name="Zhao R."/>
            <person name="Li G."/>
            <person name="Mu C."/>
            <person name="Tian Q."/>
            <person name="Mei H."/>
            <person name="Zhang T."/>
            <person name="Gao T."/>
            <person name="Zhang H."/>
        </authorList>
    </citation>
    <scope>NUCLEOTIDE SEQUENCE</scope>
    <source>
        <strain evidence="2">G02</strain>
    </source>
</reference>
<comment type="caution">
    <text evidence="2">The sequence shown here is derived from an EMBL/GenBank/DDBJ whole genome shotgun (WGS) entry which is preliminary data.</text>
</comment>
<proteinExistence type="predicted"/>
<gene>
    <name evidence="2" type="ORF">Sradi_7124600</name>
</gene>
<dbReference type="AlphaFoldDB" id="A0AAW2IYY1"/>
<feature type="region of interest" description="Disordered" evidence="1">
    <location>
        <begin position="1"/>
        <end position="21"/>
    </location>
</feature>
<name>A0AAW2IYY1_SESRA</name>
<accession>A0AAW2IYY1</accession>
<organism evidence="2">
    <name type="scientific">Sesamum radiatum</name>
    <name type="common">Black benniseed</name>
    <dbReference type="NCBI Taxonomy" id="300843"/>
    <lineage>
        <taxon>Eukaryota</taxon>
        <taxon>Viridiplantae</taxon>
        <taxon>Streptophyta</taxon>
        <taxon>Embryophyta</taxon>
        <taxon>Tracheophyta</taxon>
        <taxon>Spermatophyta</taxon>
        <taxon>Magnoliopsida</taxon>
        <taxon>eudicotyledons</taxon>
        <taxon>Gunneridae</taxon>
        <taxon>Pentapetalae</taxon>
        <taxon>asterids</taxon>
        <taxon>lamiids</taxon>
        <taxon>Lamiales</taxon>
        <taxon>Pedaliaceae</taxon>
        <taxon>Sesamum</taxon>
    </lineage>
</organism>
<dbReference type="EMBL" id="JACGWJ010000871">
    <property type="protein sequence ID" value="KAL0287484.1"/>
    <property type="molecule type" value="Genomic_DNA"/>
</dbReference>
<evidence type="ECO:0000313" key="2">
    <source>
        <dbReference type="EMBL" id="KAL0287484.1"/>
    </source>
</evidence>
<evidence type="ECO:0000256" key="1">
    <source>
        <dbReference type="SAM" id="MobiDB-lite"/>
    </source>
</evidence>
<sequence>MEIPTNVANKKKARETPNSTTQALQVVSSTLFTPFSGSTTTATPRSIDPGADVPRIIIFPNAPPMELSSDLLGTLQQMIASTIREHLAVLVPTRVTTPSEVTAPE</sequence>